<name>A0A4P2VND9_9ARCH</name>
<keyword evidence="5" id="KW-1185">Reference proteome</keyword>
<dbReference type="RefSeq" id="WP_174448676.1">
    <property type="nucleotide sequence ID" value="NZ_AP018732.1"/>
</dbReference>
<keyword evidence="1 4" id="KW-0489">Methyltransferase</keyword>
<dbReference type="InterPro" id="IPR002052">
    <property type="entry name" value="DNA_methylase_N6_adenine_CS"/>
</dbReference>
<evidence type="ECO:0000256" key="1">
    <source>
        <dbReference type="ARBA" id="ARBA00022603"/>
    </source>
</evidence>
<gene>
    <name evidence="4" type="ORF">NAS2_1056</name>
</gene>
<dbReference type="EMBL" id="AP018732">
    <property type="protein sequence ID" value="BBE42445.1"/>
    <property type="molecule type" value="Genomic_DNA"/>
</dbReference>
<dbReference type="PRINTS" id="PR00508">
    <property type="entry name" value="S21N4MTFRASE"/>
</dbReference>
<dbReference type="AlphaFoldDB" id="A0A4P2VND9"/>
<dbReference type="InterPro" id="IPR009537">
    <property type="entry name" value="DUF1156"/>
</dbReference>
<protein>
    <submittedName>
        <fullName evidence="4">Adenine-specific DNA methylase containing a Zn-ribbon</fullName>
    </submittedName>
</protein>
<accession>A0A4P2VND9</accession>
<dbReference type="PROSITE" id="PS00092">
    <property type="entry name" value="N6_MTASE"/>
    <property type="match status" value="1"/>
</dbReference>
<proteinExistence type="predicted"/>
<reference evidence="4 5" key="1">
    <citation type="journal article" date="2019" name="ISME J.">
        <title>Isolation and characterization of a thermophilic sulfur- and iron-reducing thaumarchaeote from a terrestrial acidic hot spring.</title>
        <authorList>
            <person name="Kato S."/>
            <person name="Itoh T."/>
            <person name="Yuki M."/>
            <person name="Nagamori M."/>
            <person name="Ohnishi M."/>
            <person name="Uematsu K."/>
            <person name="Suzuki K."/>
            <person name="Takashina T."/>
            <person name="Ohkuma M."/>
        </authorList>
    </citation>
    <scope>NUCLEOTIDE SEQUENCE [LARGE SCALE GENOMIC DNA]</scope>
    <source>
        <strain evidence="4 5">NAS-02</strain>
    </source>
</reference>
<dbReference type="SUPFAM" id="SSF53335">
    <property type="entry name" value="S-adenosyl-L-methionine-dependent methyltransferases"/>
    <property type="match status" value="2"/>
</dbReference>
<keyword evidence="2" id="KW-0808">Transferase</keyword>
<dbReference type="InterPro" id="IPR001091">
    <property type="entry name" value="RM_Methyltransferase"/>
</dbReference>
<evidence type="ECO:0000259" key="3">
    <source>
        <dbReference type="Pfam" id="PF06634"/>
    </source>
</evidence>
<evidence type="ECO:0000313" key="4">
    <source>
        <dbReference type="EMBL" id="BBE42445.1"/>
    </source>
</evidence>
<dbReference type="KEGG" id="ccai:NAS2_1056"/>
<dbReference type="Pfam" id="PF06634">
    <property type="entry name" value="DUF1156"/>
    <property type="match status" value="1"/>
</dbReference>
<dbReference type="InterPro" id="IPR029063">
    <property type="entry name" value="SAM-dependent_MTases_sf"/>
</dbReference>
<dbReference type="Gene3D" id="3.40.50.150">
    <property type="entry name" value="Vaccinia Virus protein VP39"/>
    <property type="match status" value="1"/>
</dbReference>
<dbReference type="OrthoDB" id="93530at2157"/>
<evidence type="ECO:0000313" key="5">
    <source>
        <dbReference type="Proteomes" id="UP000509448"/>
    </source>
</evidence>
<dbReference type="REBASE" id="312662">
    <property type="entry name" value="M.TarNAS02ORF1056P"/>
</dbReference>
<feature type="domain" description="DUF1156" evidence="3">
    <location>
        <begin position="12"/>
        <end position="57"/>
    </location>
</feature>
<dbReference type="GO" id="GO:0008170">
    <property type="term" value="F:N-methyltransferase activity"/>
    <property type="evidence" value="ECO:0007669"/>
    <property type="project" value="InterPro"/>
</dbReference>
<dbReference type="GO" id="GO:0032259">
    <property type="term" value="P:methylation"/>
    <property type="evidence" value="ECO:0007669"/>
    <property type="project" value="UniProtKB-KW"/>
</dbReference>
<evidence type="ECO:0000256" key="2">
    <source>
        <dbReference type="ARBA" id="ARBA00022679"/>
    </source>
</evidence>
<dbReference type="GO" id="GO:0003677">
    <property type="term" value="F:DNA binding"/>
    <property type="evidence" value="ECO:0007669"/>
    <property type="project" value="InterPro"/>
</dbReference>
<sequence length="904" mass="101056">MGRLIEGNVPLLSEIGDEVRKEKTGGRAPVHELTFWWARKPLVASRGVALASLVEPDFPKEDLGKALGLKSDERSYQADPPSSLVSALRERAEHEDIVLLDPFAGGGSIPFEALRLGIPAIAADHNPVAWLLLKVIEWSKRYGRRLVNPEELEGRRKELRHGFGLDVERLCEMDPDELSDLGDLAYWGCRILRRVREEAIRLNLYPEYEGRKVLAYLWVRQVKCPKCGAWVPLTKDFWLSRKRRIVYDVEYYGDDYRIVIREGGEPRSPTVGEKGRATCPRCGYAISADYVRENATKNDRLAVLLLENREYVPAPPSYDGGVPEGALEGLEEFLPEEEIGEDKRALPVKLYGPRTFRDLFRPRQLFILGSLARAIRDARAEMMSRGYEREYADALTGILSLLLTKHADYNSAFNSWDSSVEKVAHTLSFRGIGVTWNYVEVNPFAKFSGSLWGMFSDILEGVSFAVEKLEGSPADLKVELWSALHIPLPDRSVKLIVTDPPYLDDVPYPEVSDFFYVWLKRTLGDVFPNAFGFYALWRDRAGEDLSVGGYRDEGSFRANMIATLRELRRILSDDGLLVLVFAHASAGAWTWILEALMESGFQVTWINPLRTEPIASVVSKGKVAMESSMVIACRPRPDAPAAYIERIAEDVRAAARNAVEDSWELGYRGADLLIAAYSAALRELTRYSDLRSIRGKADVGGVMGMIEEEVPRAVISNIVKIKLDPWTRFYLYARSVGGYYRERDGWVIPSDDALKIARSFGVELNELLKSSDALVERMAGRGKAAVKLLDFRARGKRLSEASELTRAVDALHAELYLFSEGGMDAVNRLHSRGVIFSGFTQEDVVTVAEALVMRSAARDEELRMAVEFLGALGRSGMRVDVPTGLDAYFKGNDGREGGEGEGGA</sequence>
<dbReference type="GeneID" id="55584867"/>
<dbReference type="Proteomes" id="UP000509448">
    <property type="component" value="Chromosome"/>
</dbReference>
<organism evidence="4 5">
    <name type="scientific">Conexivisphaera calida</name>
    <dbReference type="NCBI Taxonomy" id="1874277"/>
    <lineage>
        <taxon>Archaea</taxon>
        <taxon>Nitrososphaerota</taxon>
        <taxon>Conexivisphaeria</taxon>
        <taxon>Conexivisphaerales</taxon>
        <taxon>Conexivisphaeraceae</taxon>
        <taxon>Conexivisphaera</taxon>
    </lineage>
</organism>